<organism evidence="10 11">
    <name type="scientific">Mixia osmundae (strain CBS 9802 / IAM 14324 / JCM 22182 / KY 12970)</name>
    <dbReference type="NCBI Taxonomy" id="764103"/>
    <lineage>
        <taxon>Eukaryota</taxon>
        <taxon>Fungi</taxon>
        <taxon>Dikarya</taxon>
        <taxon>Basidiomycota</taxon>
        <taxon>Pucciniomycotina</taxon>
        <taxon>Mixiomycetes</taxon>
        <taxon>Mixiales</taxon>
        <taxon>Mixiaceae</taxon>
        <taxon>Mixia</taxon>
    </lineage>
</organism>
<dbReference type="OMA" id="WETWPSS"/>
<reference evidence="10 11" key="1">
    <citation type="journal article" date="2011" name="J. Gen. Appl. Microbiol.">
        <title>Draft genome sequencing of the enigmatic basidiomycete Mixia osmundae.</title>
        <authorList>
            <person name="Nishida H."/>
            <person name="Nagatsuka Y."/>
            <person name="Sugiyama J."/>
        </authorList>
    </citation>
    <scope>NUCLEOTIDE SEQUENCE [LARGE SCALE GENOMIC DNA]</scope>
    <source>
        <strain evidence="11">CBS 9802 / IAM 14324 / JCM 22182 / KY 12970</strain>
    </source>
</reference>
<comment type="caution">
    <text evidence="10">The sequence shown here is derived from an EMBL/GenBank/DDBJ whole genome shotgun (WGS) entry which is preliminary data.</text>
</comment>
<evidence type="ECO:0000313" key="10">
    <source>
        <dbReference type="EMBL" id="GAA98601.1"/>
    </source>
</evidence>
<protein>
    <recommendedName>
        <fullName evidence="3">Conserved oligomeric Golgi complex subunit 8</fullName>
    </recommendedName>
    <alternativeName>
        <fullName evidence="8">Component of oligomeric Golgi complex 8</fullName>
    </alternativeName>
</protein>
<dbReference type="RefSeq" id="XP_014567589.1">
    <property type="nucleotide sequence ID" value="XM_014712103.1"/>
</dbReference>
<evidence type="ECO:0000256" key="9">
    <source>
        <dbReference type="SAM" id="MobiDB-lite"/>
    </source>
</evidence>
<keyword evidence="11" id="KW-1185">Reference proteome</keyword>
<feature type="compositionally biased region" description="Low complexity" evidence="9">
    <location>
        <begin position="26"/>
        <end position="38"/>
    </location>
</feature>
<keyword evidence="5" id="KW-0653">Protein transport</keyword>
<evidence type="ECO:0000256" key="8">
    <source>
        <dbReference type="ARBA" id="ARBA00031347"/>
    </source>
</evidence>
<dbReference type="eggNOG" id="KOG2069">
    <property type="taxonomic scope" value="Eukaryota"/>
</dbReference>
<gene>
    <name evidence="10" type="primary">Mo05288</name>
    <name evidence="10" type="ORF">E5Q_05288</name>
</gene>
<dbReference type="GO" id="GO:0017119">
    <property type="term" value="C:Golgi transport complex"/>
    <property type="evidence" value="ECO:0007669"/>
    <property type="project" value="InterPro"/>
</dbReference>
<feature type="region of interest" description="Disordered" evidence="9">
    <location>
        <begin position="648"/>
        <end position="668"/>
    </location>
</feature>
<feature type="region of interest" description="Disordered" evidence="9">
    <location>
        <begin position="1"/>
        <end position="39"/>
    </location>
</feature>
<evidence type="ECO:0000256" key="4">
    <source>
        <dbReference type="ARBA" id="ARBA00022448"/>
    </source>
</evidence>
<name>G7E6Z1_MIXOS</name>
<dbReference type="Pfam" id="PF04124">
    <property type="entry name" value="Dor1"/>
    <property type="match status" value="2"/>
</dbReference>
<keyword evidence="7" id="KW-0472">Membrane</keyword>
<dbReference type="InParanoid" id="G7E6Z1"/>
<evidence type="ECO:0000256" key="2">
    <source>
        <dbReference type="ARBA" id="ARBA00006419"/>
    </source>
</evidence>
<sequence>MSSAAVAQPALGNGQPTSITPVLDVSESPMPSSSGGESWLPSLVELLSTSVAQQLRREPTADARDPTSLSPVTARKAILRPTEVAATVHALRAPTATQYLTHLLELPLPQLLGEPDKLRQRSASLETDLASLAYRSYANFIAIHEAQKGISTSFNMLGSSLTGLLSSISALSDSSQQFEQFSRPIIIERDRYALVLDNVTQCQELVEIPSMVRTCVRGGWWSEAMELAERCESLQEQMQLTLASLRGRRASLSGPQIDANTGKGALSVLQQIRARVADEILILRLTLLRGLSDKDLKLPGALRNVNLLRRMRTALSEADTVSLDEAELRLALVSSRWTCLTVQLKTLSRAQLPASQVGMVNGHSHRPEMTEDRLRYIKKWIEIWREGVGETVGMYTDVFLISSTRSNEPDGDVSTEPLAAFLLKSASILFEMLESDLQHIHSVSALSSLLTQLSYCSAAFARFGLDFVWRIGTLVQERVKLVVVERWQRAVDDFAQECTAPAPNSAGLLQSSRSSQSRRAAERRLAKWLLAPESRNRLASTQLPALPDWPVGLDAIAIPPAALGKHATNGQITAASHQPSVELTLFPPLARLLNGFLTGFNELRLLPVAALRDSLANELQEQLLRAVTVMSQIGRQTLSVLAHLPVNPPGSPSIAEEDDTSEETLRRREAEEDQRICLLALATFSRLLMPFLDQGFRKGIYGEMASTSLNEPIELAKGRMQIERLIVKLVGGNPDEL</sequence>
<dbReference type="EMBL" id="BABT02000153">
    <property type="protein sequence ID" value="GAA98601.1"/>
    <property type="molecule type" value="Genomic_DNA"/>
</dbReference>
<evidence type="ECO:0000313" key="11">
    <source>
        <dbReference type="Proteomes" id="UP000009131"/>
    </source>
</evidence>
<keyword evidence="6" id="KW-0333">Golgi apparatus</keyword>
<comment type="subcellular location">
    <subcellularLocation>
        <location evidence="1">Golgi apparatus membrane</location>
        <topology evidence="1">Peripheral membrane protein</topology>
    </subcellularLocation>
</comment>
<dbReference type="STRING" id="764103.G7E6Z1"/>
<reference evidence="10 11" key="2">
    <citation type="journal article" date="2012" name="Open Biol.">
        <title>Characteristics of nucleosomes and linker DNA regions on the genome of the basidiomycete Mixia osmundae revealed by mono- and dinucleosome mapping.</title>
        <authorList>
            <person name="Nishida H."/>
            <person name="Kondo S."/>
            <person name="Matsumoto T."/>
            <person name="Suzuki Y."/>
            <person name="Yoshikawa H."/>
            <person name="Taylor T.D."/>
            <person name="Sugiyama J."/>
        </authorList>
    </citation>
    <scope>NUCLEOTIDE SEQUENCE [LARGE SCALE GENOMIC DNA]</scope>
    <source>
        <strain evidence="11">CBS 9802 / IAM 14324 / JCM 22182 / KY 12970</strain>
    </source>
</reference>
<comment type="similarity">
    <text evidence="2">Belongs to the COG8 family.</text>
</comment>
<dbReference type="GO" id="GO:0006891">
    <property type="term" value="P:intra-Golgi vesicle-mediated transport"/>
    <property type="evidence" value="ECO:0007669"/>
    <property type="project" value="TreeGrafter"/>
</dbReference>
<dbReference type="PANTHER" id="PTHR21311">
    <property type="entry name" value="CONSERVED OLIGOMERIC GOLGI COMPLEX COMPONENT 8"/>
    <property type="match status" value="1"/>
</dbReference>
<dbReference type="InterPro" id="IPR007255">
    <property type="entry name" value="COG8"/>
</dbReference>
<evidence type="ECO:0000256" key="1">
    <source>
        <dbReference type="ARBA" id="ARBA00004395"/>
    </source>
</evidence>
<accession>G7E6Z1</accession>
<proteinExistence type="inferred from homology"/>
<dbReference type="OrthoDB" id="1661054at2759"/>
<evidence type="ECO:0000256" key="3">
    <source>
        <dbReference type="ARBA" id="ARBA00020983"/>
    </source>
</evidence>
<dbReference type="HOGENOM" id="CLU_364883_0_0_1"/>
<dbReference type="AlphaFoldDB" id="G7E6Z1"/>
<evidence type="ECO:0000256" key="7">
    <source>
        <dbReference type="ARBA" id="ARBA00023136"/>
    </source>
</evidence>
<evidence type="ECO:0000256" key="6">
    <source>
        <dbReference type="ARBA" id="ARBA00023034"/>
    </source>
</evidence>
<dbReference type="GO" id="GO:0015031">
    <property type="term" value="P:protein transport"/>
    <property type="evidence" value="ECO:0007669"/>
    <property type="project" value="UniProtKB-KW"/>
</dbReference>
<dbReference type="Proteomes" id="UP000009131">
    <property type="component" value="Unassembled WGS sequence"/>
</dbReference>
<evidence type="ECO:0000256" key="5">
    <source>
        <dbReference type="ARBA" id="ARBA00022927"/>
    </source>
</evidence>
<keyword evidence="4" id="KW-0813">Transport</keyword>
<dbReference type="PANTHER" id="PTHR21311:SF0">
    <property type="entry name" value="CONSERVED OLIGOMERIC GOLGI COMPLEX SUBUNIT 8"/>
    <property type="match status" value="1"/>
</dbReference>
<dbReference type="GO" id="GO:0000139">
    <property type="term" value="C:Golgi membrane"/>
    <property type="evidence" value="ECO:0007669"/>
    <property type="project" value="UniProtKB-SubCell"/>
</dbReference>